<dbReference type="EnsemblPlants" id="ORGLA08G0075800.1">
    <property type="protein sequence ID" value="ORGLA08G0075800.1"/>
    <property type="gene ID" value="ORGLA08G0075800"/>
</dbReference>
<keyword evidence="3" id="KW-1185">Reference proteome</keyword>
<dbReference type="Proteomes" id="UP000007306">
    <property type="component" value="Chromosome 8"/>
</dbReference>
<feature type="compositionally biased region" description="Basic residues" evidence="1">
    <location>
        <begin position="151"/>
        <end position="162"/>
    </location>
</feature>
<feature type="compositionally biased region" description="Polar residues" evidence="1">
    <location>
        <begin position="1"/>
        <end position="29"/>
    </location>
</feature>
<organism evidence="2 3">
    <name type="scientific">Oryza glaberrima</name>
    <name type="common">African rice</name>
    <dbReference type="NCBI Taxonomy" id="4538"/>
    <lineage>
        <taxon>Eukaryota</taxon>
        <taxon>Viridiplantae</taxon>
        <taxon>Streptophyta</taxon>
        <taxon>Embryophyta</taxon>
        <taxon>Tracheophyta</taxon>
        <taxon>Spermatophyta</taxon>
        <taxon>Magnoliopsida</taxon>
        <taxon>Liliopsida</taxon>
        <taxon>Poales</taxon>
        <taxon>Poaceae</taxon>
        <taxon>BOP clade</taxon>
        <taxon>Oryzoideae</taxon>
        <taxon>Oryzeae</taxon>
        <taxon>Oryzinae</taxon>
        <taxon>Oryza</taxon>
    </lineage>
</organism>
<accession>I1QH57</accession>
<evidence type="ECO:0000313" key="2">
    <source>
        <dbReference type="EnsemblPlants" id="ORGLA08G0075800.1"/>
    </source>
</evidence>
<name>I1QH57_ORYGL</name>
<reference evidence="2" key="1">
    <citation type="submission" date="2015-06" db="UniProtKB">
        <authorList>
            <consortium name="EnsemblPlants"/>
        </authorList>
    </citation>
    <scope>IDENTIFICATION</scope>
</reference>
<dbReference type="Gramene" id="ORGLA08G0075800.1">
    <property type="protein sequence ID" value="ORGLA08G0075800.1"/>
    <property type="gene ID" value="ORGLA08G0075800"/>
</dbReference>
<feature type="region of interest" description="Disordered" evidence="1">
    <location>
        <begin position="1"/>
        <end position="52"/>
    </location>
</feature>
<reference evidence="2 3" key="2">
    <citation type="submission" date="2018-04" db="EMBL/GenBank/DDBJ databases">
        <title>OglaRS2 (Oryza glaberrima Reference Sequence Version 2).</title>
        <authorList>
            <person name="Zhang J."/>
            <person name="Kudrna D."/>
            <person name="Lee S."/>
            <person name="Talag J."/>
            <person name="Rajasekar S."/>
            <person name="Wing R.A."/>
        </authorList>
    </citation>
    <scope>NUCLEOTIDE SEQUENCE [LARGE SCALE GENOMIC DNA]</scope>
    <source>
        <strain evidence="2 3">cv. IRGC 96717</strain>
    </source>
</reference>
<evidence type="ECO:0000256" key="1">
    <source>
        <dbReference type="SAM" id="MobiDB-lite"/>
    </source>
</evidence>
<dbReference type="HOGENOM" id="CLU_1638034_0_0_1"/>
<feature type="region of interest" description="Disordered" evidence="1">
    <location>
        <begin position="141"/>
        <end position="162"/>
    </location>
</feature>
<protein>
    <submittedName>
        <fullName evidence="2">Uncharacterized protein</fullName>
    </submittedName>
</protein>
<evidence type="ECO:0000313" key="3">
    <source>
        <dbReference type="Proteomes" id="UP000007306"/>
    </source>
</evidence>
<dbReference type="AlphaFoldDB" id="I1QH57"/>
<proteinExistence type="predicted"/>
<sequence length="162" mass="16506">MGPTSILSPSRSFSPPKSNAARSILSASATPPLAKRAPSLPAAPSAQCRRRRPPGSAVIIVVLTALPSSSSQHHRHCTASVGRPSAPSWPSLNVASSPPYVRTDLPRAAPAGGARAVAAAVDGDAARATVAAGGWGWGGAGGWDREGGFGKKGRKMREKKEV</sequence>
<feature type="region of interest" description="Disordered" evidence="1">
    <location>
        <begin position="68"/>
        <end position="92"/>
    </location>
</feature>